<protein>
    <submittedName>
        <fullName evidence="3">Uncharacterized protein</fullName>
    </submittedName>
</protein>
<dbReference type="Proteomes" id="UP000177605">
    <property type="component" value="Unassembled WGS sequence"/>
</dbReference>
<evidence type="ECO:0000256" key="2">
    <source>
        <dbReference type="SAM" id="Phobius"/>
    </source>
</evidence>
<keyword evidence="2" id="KW-0472">Membrane</keyword>
<gene>
    <name evidence="3" type="ORF">A2669_00615</name>
</gene>
<sequence>MSKNILYFIIAVAVLLAVGGIAVFITQQRKPQEQPQSIQQEAPQQEEGLGSQLYENPAAKVPEANPLEGYKNPFE</sequence>
<proteinExistence type="predicted"/>
<feature type="transmembrane region" description="Helical" evidence="2">
    <location>
        <begin position="6"/>
        <end position="25"/>
    </location>
</feature>
<evidence type="ECO:0000256" key="1">
    <source>
        <dbReference type="SAM" id="MobiDB-lite"/>
    </source>
</evidence>
<dbReference type="AlphaFoldDB" id="A0A1F8F3T6"/>
<organism evidence="3 4">
    <name type="scientific">Candidatus Yanofskybacteria bacterium RIFCSPHIGHO2_01_FULL_48_25b</name>
    <dbReference type="NCBI Taxonomy" id="1802672"/>
    <lineage>
        <taxon>Bacteria</taxon>
        <taxon>Candidatus Yanofskyibacteriota</taxon>
    </lineage>
</organism>
<evidence type="ECO:0000313" key="3">
    <source>
        <dbReference type="EMBL" id="OGN07250.1"/>
    </source>
</evidence>
<dbReference type="EMBL" id="MGJM01000002">
    <property type="protein sequence ID" value="OGN07250.1"/>
    <property type="molecule type" value="Genomic_DNA"/>
</dbReference>
<feature type="compositionally biased region" description="Low complexity" evidence="1">
    <location>
        <begin position="32"/>
        <end position="47"/>
    </location>
</feature>
<evidence type="ECO:0000313" key="4">
    <source>
        <dbReference type="Proteomes" id="UP000177605"/>
    </source>
</evidence>
<feature type="region of interest" description="Disordered" evidence="1">
    <location>
        <begin position="32"/>
        <end position="75"/>
    </location>
</feature>
<keyword evidence="2" id="KW-0812">Transmembrane</keyword>
<accession>A0A1F8F3T6</accession>
<keyword evidence="2" id="KW-1133">Transmembrane helix</keyword>
<comment type="caution">
    <text evidence="3">The sequence shown here is derived from an EMBL/GenBank/DDBJ whole genome shotgun (WGS) entry which is preliminary data.</text>
</comment>
<reference evidence="3 4" key="1">
    <citation type="journal article" date="2016" name="Nat. Commun.">
        <title>Thousands of microbial genomes shed light on interconnected biogeochemical processes in an aquifer system.</title>
        <authorList>
            <person name="Anantharaman K."/>
            <person name="Brown C.T."/>
            <person name="Hug L.A."/>
            <person name="Sharon I."/>
            <person name="Castelle C.J."/>
            <person name="Probst A.J."/>
            <person name="Thomas B.C."/>
            <person name="Singh A."/>
            <person name="Wilkins M.J."/>
            <person name="Karaoz U."/>
            <person name="Brodie E.L."/>
            <person name="Williams K.H."/>
            <person name="Hubbard S.S."/>
            <person name="Banfield J.F."/>
        </authorList>
    </citation>
    <scope>NUCLEOTIDE SEQUENCE [LARGE SCALE GENOMIC DNA]</scope>
</reference>
<name>A0A1F8F3T6_9BACT</name>